<name>A0ABS0YCL3_9BACT</name>
<evidence type="ECO:0000313" key="4">
    <source>
        <dbReference type="Proteomes" id="UP000614714"/>
    </source>
</evidence>
<dbReference type="InterPro" id="IPR007314">
    <property type="entry name" value="Cofac_haem-bd_dom"/>
</dbReference>
<protein>
    <submittedName>
        <fullName evidence="3">ChaN family lipoprotein</fullName>
    </submittedName>
</protein>
<reference evidence="3 4" key="1">
    <citation type="submission" date="2020-12" db="EMBL/GenBank/DDBJ databases">
        <title>Geomonas sp. Red421, isolated from paddy soil.</title>
        <authorList>
            <person name="Xu Z."/>
            <person name="Zhang Z."/>
            <person name="Masuda Y."/>
            <person name="Itoh H."/>
            <person name="Senoo K."/>
        </authorList>
    </citation>
    <scope>NUCLEOTIDE SEQUENCE [LARGE SCALE GENOMIC DNA]</scope>
    <source>
        <strain evidence="3 4">Red421</strain>
    </source>
</reference>
<gene>
    <name evidence="3" type="ORF">JFN91_07245</name>
</gene>
<dbReference type="Pfam" id="PF04187">
    <property type="entry name" value="Cofac_haem_bdg"/>
    <property type="match status" value="1"/>
</dbReference>
<feature type="chain" id="PRO_5046780554" evidence="1">
    <location>
        <begin position="28"/>
        <end position="280"/>
    </location>
</feature>
<feature type="signal peptide" evidence="1">
    <location>
        <begin position="1"/>
        <end position="27"/>
    </location>
</feature>
<dbReference type="RefSeq" id="WP_199388544.1">
    <property type="nucleotide sequence ID" value="NZ_JAEMHL010000003.1"/>
</dbReference>
<accession>A0ABS0YCL3</accession>
<dbReference type="CDD" id="cd14727">
    <property type="entry name" value="ChanN-like"/>
    <property type="match status" value="1"/>
</dbReference>
<evidence type="ECO:0000313" key="3">
    <source>
        <dbReference type="EMBL" id="MBJ6750006.1"/>
    </source>
</evidence>
<keyword evidence="4" id="KW-1185">Reference proteome</keyword>
<evidence type="ECO:0000256" key="1">
    <source>
        <dbReference type="SAM" id="SignalP"/>
    </source>
</evidence>
<feature type="domain" description="Haem-binding uptake Tiki superfamily ChaN" evidence="2">
    <location>
        <begin position="41"/>
        <end position="246"/>
    </location>
</feature>
<sequence>MSIHSAAKLLLLSLLVTLLCACSITQALRMSDGATVDVDTMIADISDAPVLFLGERHDAPAHHRLQLRVLQALHAQGKDLAIGMEMFESVSQPALDAWSAGKVPEDAFRKVYHWSWRHIPWGMYSDIFFFARDNHIPIVALNAPRAVVQAVAQRGFASLSPLERAELPPDVDASVTDQFLDFMRGYSPSHGRSRESFRHIAEAQMLRNMVMARRITGYLTAHPGKVMVVIAGGAHARGVGGVPAELKGNLEYRIVLPPVPPLDEETATLQDTDYLLRERF</sequence>
<keyword evidence="3" id="KW-0449">Lipoprotein</keyword>
<dbReference type="SUPFAM" id="SSF159501">
    <property type="entry name" value="EreA/ChaN-like"/>
    <property type="match status" value="1"/>
</dbReference>
<dbReference type="Proteomes" id="UP000614714">
    <property type="component" value="Unassembled WGS sequence"/>
</dbReference>
<dbReference type="EMBL" id="JAEMHL010000003">
    <property type="protein sequence ID" value="MBJ6750006.1"/>
    <property type="molecule type" value="Genomic_DNA"/>
</dbReference>
<organism evidence="3 4">
    <name type="scientific">Geomonas anaerohicana</name>
    <dbReference type="NCBI Taxonomy" id="2798583"/>
    <lineage>
        <taxon>Bacteria</taxon>
        <taxon>Pseudomonadati</taxon>
        <taxon>Thermodesulfobacteriota</taxon>
        <taxon>Desulfuromonadia</taxon>
        <taxon>Geobacterales</taxon>
        <taxon>Geobacteraceae</taxon>
        <taxon>Geomonas</taxon>
    </lineage>
</organism>
<keyword evidence="1" id="KW-0732">Signal</keyword>
<evidence type="ECO:0000259" key="2">
    <source>
        <dbReference type="Pfam" id="PF04187"/>
    </source>
</evidence>
<proteinExistence type="predicted"/>
<comment type="caution">
    <text evidence="3">The sequence shown here is derived from an EMBL/GenBank/DDBJ whole genome shotgun (WGS) entry which is preliminary data.</text>
</comment>
<dbReference type="Gene3D" id="3.40.50.11550">
    <property type="match status" value="1"/>
</dbReference>